<dbReference type="AlphaFoldDB" id="A0A0D9XRR0"/>
<evidence type="ECO:0000256" key="4">
    <source>
        <dbReference type="ARBA" id="ARBA00022475"/>
    </source>
</evidence>
<dbReference type="GO" id="GO:0005524">
    <property type="term" value="F:ATP binding"/>
    <property type="evidence" value="ECO:0007669"/>
    <property type="project" value="UniProtKB-KW"/>
</dbReference>
<keyword evidence="23" id="KW-1185">Reference proteome</keyword>
<dbReference type="FunFam" id="3.80.10.10:FF:000041">
    <property type="entry name" value="LRR receptor-like serine/threonine-protein kinase ERECTA"/>
    <property type="match status" value="1"/>
</dbReference>
<evidence type="ECO:0000259" key="20">
    <source>
        <dbReference type="Pfam" id="PF08263"/>
    </source>
</evidence>
<comment type="similarity">
    <text evidence="2">Belongs to the RLP family.</text>
</comment>
<dbReference type="PANTHER" id="PTHR48053">
    <property type="entry name" value="LEUCINE RICH REPEAT FAMILY PROTEIN, EXPRESSED"/>
    <property type="match status" value="1"/>
</dbReference>
<dbReference type="InterPro" id="IPR032675">
    <property type="entry name" value="LRR_dom_sf"/>
</dbReference>
<protein>
    <recommendedName>
        <fullName evidence="3">non-specific serine/threonine protein kinase</fullName>
        <ecNumber evidence="3">2.7.11.1</ecNumber>
    </recommendedName>
</protein>
<keyword evidence="10" id="KW-0677">Repeat</keyword>
<evidence type="ECO:0000256" key="15">
    <source>
        <dbReference type="ARBA" id="ARBA00023136"/>
    </source>
</evidence>
<evidence type="ECO:0000256" key="14">
    <source>
        <dbReference type="ARBA" id="ARBA00022989"/>
    </source>
</evidence>
<dbReference type="Pfam" id="PF23598">
    <property type="entry name" value="LRR_14"/>
    <property type="match status" value="1"/>
</dbReference>
<evidence type="ECO:0000256" key="9">
    <source>
        <dbReference type="ARBA" id="ARBA00022729"/>
    </source>
</evidence>
<dbReference type="EnsemblPlants" id="LPERR11G09890.1">
    <property type="protein sequence ID" value="LPERR11G09890.1"/>
    <property type="gene ID" value="LPERR11G09890"/>
</dbReference>
<evidence type="ECO:0000256" key="17">
    <source>
        <dbReference type="ARBA" id="ARBA00023180"/>
    </source>
</evidence>
<evidence type="ECO:0000256" key="5">
    <source>
        <dbReference type="ARBA" id="ARBA00022527"/>
    </source>
</evidence>
<keyword evidence="7" id="KW-0808">Transferase</keyword>
<dbReference type="InterPro" id="IPR051716">
    <property type="entry name" value="Plant_RL_S/T_kinase"/>
</dbReference>
<keyword evidence="4" id="KW-1003">Cell membrane</keyword>
<dbReference type="PANTHER" id="PTHR48053:SF155">
    <property type="entry name" value="LOW QUALITY PROTEIN: RECEPTOR-LIKE PROTEIN 2"/>
    <property type="match status" value="1"/>
</dbReference>
<keyword evidence="11" id="KW-0547">Nucleotide-binding</keyword>
<accession>A0A0D9XRR0</accession>
<comment type="subcellular location">
    <subcellularLocation>
        <location evidence="1">Cell membrane</location>
        <topology evidence="1">Single-pass type I membrane protein</topology>
    </subcellularLocation>
</comment>
<evidence type="ECO:0000313" key="23">
    <source>
        <dbReference type="Proteomes" id="UP000032180"/>
    </source>
</evidence>
<name>A0A0D9XRR0_9ORYZ</name>
<keyword evidence="14" id="KW-1133">Transmembrane helix</keyword>
<organism evidence="22 23">
    <name type="scientific">Leersia perrieri</name>
    <dbReference type="NCBI Taxonomy" id="77586"/>
    <lineage>
        <taxon>Eukaryota</taxon>
        <taxon>Viridiplantae</taxon>
        <taxon>Streptophyta</taxon>
        <taxon>Embryophyta</taxon>
        <taxon>Tracheophyta</taxon>
        <taxon>Spermatophyta</taxon>
        <taxon>Magnoliopsida</taxon>
        <taxon>Liliopsida</taxon>
        <taxon>Poales</taxon>
        <taxon>Poaceae</taxon>
        <taxon>BOP clade</taxon>
        <taxon>Oryzoideae</taxon>
        <taxon>Oryzeae</taxon>
        <taxon>Oryzinae</taxon>
        <taxon>Leersia</taxon>
    </lineage>
</organism>
<evidence type="ECO:0000256" key="11">
    <source>
        <dbReference type="ARBA" id="ARBA00022741"/>
    </source>
</evidence>
<evidence type="ECO:0000256" key="13">
    <source>
        <dbReference type="ARBA" id="ARBA00022840"/>
    </source>
</evidence>
<dbReference type="SUPFAM" id="SSF52058">
    <property type="entry name" value="L domain-like"/>
    <property type="match status" value="2"/>
</dbReference>
<dbReference type="FunFam" id="3.80.10.10:FF:000403">
    <property type="entry name" value="Receptor-like protein 2"/>
    <property type="match status" value="1"/>
</dbReference>
<keyword evidence="9" id="KW-0732">Signal</keyword>
<reference evidence="22 23" key="1">
    <citation type="submission" date="2012-08" db="EMBL/GenBank/DDBJ databases">
        <title>Oryza genome evolution.</title>
        <authorList>
            <person name="Wing R.A."/>
        </authorList>
    </citation>
    <scope>NUCLEOTIDE SEQUENCE</scope>
</reference>
<dbReference type="PROSITE" id="PS51450">
    <property type="entry name" value="LRR"/>
    <property type="match status" value="1"/>
</dbReference>
<keyword evidence="16" id="KW-0675">Receptor</keyword>
<dbReference type="GO" id="GO:0004674">
    <property type="term" value="F:protein serine/threonine kinase activity"/>
    <property type="evidence" value="ECO:0007669"/>
    <property type="project" value="UniProtKB-KW"/>
</dbReference>
<dbReference type="Gene3D" id="3.80.10.10">
    <property type="entry name" value="Ribonuclease Inhibitor"/>
    <property type="match status" value="5"/>
</dbReference>
<dbReference type="Proteomes" id="UP000032180">
    <property type="component" value="Chromosome 11"/>
</dbReference>
<dbReference type="GO" id="GO:0005886">
    <property type="term" value="C:plasma membrane"/>
    <property type="evidence" value="ECO:0007669"/>
    <property type="project" value="UniProtKB-SubCell"/>
</dbReference>
<keyword evidence="12" id="KW-0418">Kinase</keyword>
<dbReference type="InterPro" id="IPR013210">
    <property type="entry name" value="LRR_N_plant-typ"/>
</dbReference>
<evidence type="ECO:0000256" key="12">
    <source>
        <dbReference type="ARBA" id="ARBA00022777"/>
    </source>
</evidence>
<dbReference type="SMART" id="SM00365">
    <property type="entry name" value="LRR_SD22"/>
    <property type="match status" value="4"/>
</dbReference>
<evidence type="ECO:0000256" key="19">
    <source>
        <dbReference type="ARBA" id="ARBA00048679"/>
    </source>
</evidence>
<evidence type="ECO:0000256" key="3">
    <source>
        <dbReference type="ARBA" id="ARBA00012513"/>
    </source>
</evidence>
<evidence type="ECO:0000256" key="1">
    <source>
        <dbReference type="ARBA" id="ARBA00004251"/>
    </source>
</evidence>
<evidence type="ECO:0000256" key="8">
    <source>
        <dbReference type="ARBA" id="ARBA00022692"/>
    </source>
</evidence>
<dbReference type="InterPro" id="IPR001611">
    <property type="entry name" value="Leu-rich_rpt"/>
</dbReference>
<evidence type="ECO:0000256" key="6">
    <source>
        <dbReference type="ARBA" id="ARBA00022614"/>
    </source>
</evidence>
<comment type="catalytic activity">
    <reaction evidence="19">
        <text>L-seryl-[protein] + ATP = O-phospho-L-seryl-[protein] + ADP + H(+)</text>
        <dbReference type="Rhea" id="RHEA:17989"/>
        <dbReference type="Rhea" id="RHEA-COMP:9863"/>
        <dbReference type="Rhea" id="RHEA-COMP:11604"/>
        <dbReference type="ChEBI" id="CHEBI:15378"/>
        <dbReference type="ChEBI" id="CHEBI:29999"/>
        <dbReference type="ChEBI" id="CHEBI:30616"/>
        <dbReference type="ChEBI" id="CHEBI:83421"/>
        <dbReference type="ChEBI" id="CHEBI:456216"/>
        <dbReference type="EC" id="2.7.11.1"/>
    </reaction>
</comment>
<proteinExistence type="inferred from homology"/>
<comment type="catalytic activity">
    <reaction evidence="18">
        <text>L-threonyl-[protein] + ATP = O-phospho-L-threonyl-[protein] + ADP + H(+)</text>
        <dbReference type="Rhea" id="RHEA:46608"/>
        <dbReference type="Rhea" id="RHEA-COMP:11060"/>
        <dbReference type="Rhea" id="RHEA-COMP:11605"/>
        <dbReference type="ChEBI" id="CHEBI:15378"/>
        <dbReference type="ChEBI" id="CHEBI:30013"/>
        <dbReference type="ChEBI" id="CHEBI:30616"/>
        <dbReference type="ChEBI" id="CHEBI:61977"/>
        <dbReference type="ChEBI" id="CHEBI:456216"/>
        <dbReference type="EC" id="2.7.11.1"/>
    </reaction>
</comment>
<dbReference type="STRING" id="77586.A0A0D9XRR0"/>
<dbReference type="Pfam" id="PF08263">
    <property type="entry name" value="LRRNT_2"/>
    <property type="match status" value="1"/>
</dbReference>
<evidence type="ECO:0000256" key="18">
    <source>
        <dbReference type="ARBA" id="ARBA00047899"/>
    </source>
</evidence>
<evidence type="ECO:0000256" key="7">
    <source>
        <dbReference type="ARBA" id="ARBA00022679"/>
    </source>
</evidence>
<reference evidence="23" key="2">
    <citation type="submission" date="2013-12" db="EMBL/GenBank/DDBJ databases">
        <authorList>
            <person name="Yu Y."/>
            <person name="Lee S."/>
            <person name="de Baynast K."/>
            <person name="Wissotski M."/>
            <person name="Liu L."/>
            <person name="Talag J."/>
            <person name="Goicoechea J."/>
            <person name="Angelova A."/>
            <person name="Jetty R."/>
            <person name="Kudrna D."/>
            <person name="Golser W."/>
            <person name="Rivera L."/>
            <person name="Zhang J."/>
            <person name="Wing R."/>
        </authorList>
    </citation>
    <scope>NUCLEOTIDE SEQUENCE</scope>
</reference>
<evidence type="ECO:0000256" key="2">
    <source>
        <dbReference type="ARBA" id="ARBA00009592"/>
    </source>
</evidence>
<dbReference type="Gramene" id="LPERR11G09890.1">
    <property type="protein sequence ID" value="LPERR11G09890.1"/>
    <property type="gene ID" value="LPERR11G09890"/>
</dbReference>
<keyword evidence="15" id="KW-0472">Membrane</keyword>
<keyword evidence="13" id="KW-0067">ATP-binding</keyword>
<evidence type="ECO:0000313" key="22">
    <source>
        <dbReference type="EnsemblPlants" id="LPERR11G09890.1"/>
    </source>
</evidence>
<dbReference type="InterPro" id="IPR003591">
    <property type="entry name" value="Leu-rich_rpt_typical-subtyp"/>
</dbReference>
<reference evidence="22" key="3">
    <citation type="submission" date="2015-04" db="UniProtKB">
        <authorList>
            <consortium name="EnsemblPlants"/>
        </authorList>
    </citation>
    <scope>IDENTIFICATION</scope>
</reference>
<feature type="domain" description="Leucine-rich repeat-containing N-terminal plant-type" evidence="20">
    <location>
        <begin position="43"/>
        <end position="81"/>
    </location>
</feature>
<dbReference type="PRINTS" id="PR00019">
    <property type="entry name" value="LEURICHRPT"/>
</dbReference>
<keyword evidence="5" id="KW-0723">Serine/threonine-protein kinase</keyword>
<dbReference type="EC" id="2.7.11.1" evidence="3"/>
<dbReference type="HOGENOM" id="CLU_000288_22_9_1"/>
<evidence type="ECO:0000259" key="21">
    <source>
        <dbReference type="Pfam" id="PF23598"/>
    </source>
</evidence>
<sequence length="655" mass="70848">MKPIPLLPSMTNRNIRFCILYIAVFAVVLLLLSFVSPAGSCSEQDSRSLLQFLAGLSQDGGLTTSWRPDVDCCTAWEGVSCGRDGMVTKVSLPSRGLHGCISPLSVANLTSLTHLNLSDNALSGSLPPELMSSLSLLVIDVSFNHLDGVLLLPWPMNTGLKLPLQVLNISSNRFAGEFPSNLSWNAIANLVMLNASNNSFTGEMPIAPLCNGSPSSSLAVLDLSDNRFNGEVSPEIASCSMLKVLNVAHNKLTGILPIKLFDVTSLEHLSFADNDLQGEIDGAHITKLTNLVTPDLGENSFHGEISESIGQLKKLEELRLDNNYMSGDLPSSLGNCTCLTTIDLKINKFSGDLGKVDFTSLHNLKILDVMRNIFSGVIPESIYSCKNLTALRISSNHMHGKIPVWLAKLKKLKVLDLSNNQLTSPMPSWINSLSNLFYLDVSNNSLTGNIPVTLMAMPMLESDNYEAHLTRLFDLPVYRISALRQYLALTSFPALLNISTNKFTGVIPQDIGQLSALSQLDFSRNKLHGEIPPAICNLTKLQVLDLSSNYLTGPIPEALNKLNFLSEFNISNNDLEGPIPTGGQMSTFSSSSFVGNPKLCGSILANCNSVKAAPTVLTTSGKQCSSEVISVIAFGVFFGVGVLYDQLVLSNYLDM</sequence>
<dbReference type="InterPro" id="IPR055414">
    <property type="entry name" value="LRR_R13L4/SHOC2-like"/>
</dbReference>
<dbReference type="FunFam" id="3.80.10.10:FF:000213">
    <property type="entry name" value="Tyrosine-sulfated glycopeptide receptor 1"/>
    <property type="match status" value="1"/>
</dbReference>
<dbReference type="Pfam" id="PF00560">
    <property type="entry name" value="LRR_1"/>
    <property type="match status" value="4"/>
</dbReference>
<dbReference type="eggNOG" id="KOG0619">
    <property type="taxonomic scope" value="Eukaryota"/>
</dbReference>
<feature type="domain" description="Disease resistance R13L4/SHOC-2-like LRR" evidence="21">
    <location>
        <begin position="231"/>
        <end position="460"/>
    </location>
</feature>
<dbReference type="SMART" id="SM00369">
    <property type="entry name" value="LRR_TYP"/>
    <property type="match status" value="6"/>
</dbReference>
<keyword evidence="8" id="KW-0812">Transmembrane</keyword>
<evidence type="ECO:0000256" key="16">
    <source>
        <dbReference type="ARBA" id="ARBA00023170"/>
    </source>
</evidence>
<evidence type="ECO:0000256" key="10">
    <source>
        <dbReference type="ARBA" id="ARBA00022737"/>
    </source>
</evidence>
<keyword evidence="6" id="KW-0433">Leucine-rich repeat</keyword>
<keyword evidence="17" id="KW-0325">Glycoprotein</keyword>